<keyword evidence="2" id="KW-0732">Signal</keyword>
<name>A0AAD8M033_9APIA</name>
<feature type="compositionally biased region" description="Polar residues" evidence="1">
    <location>
        <begin position="83"/>
        <end position="94"/>
    </location>
</feature>
<sequence length="142" mass="15747">MARLSIVFLIFVHSFMILAVVSQANVAQSSSSSSTSKIQNWPQAQSSRKLGKHNVKLVKFYADAPHLSPSESPQVKDKHLHSNSEISRSPQSEVTEEIQLNKQNYNDGQGNNSAAGGEVQERFEVDIKMLPEQIDTSTYMPS</sequence>
<dbReference type="AlphaFoldDB" id="A0AAD8M033"/>
<feature type="region of interest" description="Disordered" evidence="1">
    <location>
        <begin position="31"/>
        <end position="50"/>
    </location>
</feature>
<protein>
    <submittedName>
        <fullName evidence="3">Uncharacterized protein</fullName>
    </submittedName>
</protein>
<gene>
    <name evidence="3" type="ORF">POM88_047919</name>
</gene>
<organism evidence="3 4">
    <name type="scientific">Heracleum sosnowskyi</name>
    <dbReference type="NCBI Taxonomy" id="360622"/>
    <lineage>
        <taxon>Eukaryota</taxon>
        <taxon>Viridiplantae</taxon>
        <taxon>Streptophyta</taxon>
        <taxon>Embryophyta</taxon>
        <taxon>Tracheophyta</taxon>
        <taxon>Spermatophyta</taxon>
        <taxon>Magnoliopsida</taxon>
        <taxon>eudicotyledons</taxon>
        <taxon>Gunneridae</taxon>
        <taxon>Pentapetalae</taxon>
        <taxon>asterids</taxon>
        <taxon>campanulids</taxon>
        <taxon>Apiales</taxon>
        <taxon>Apiaceae</taxon>
        <taxon>Apioideae</taxon>
        <taxon>apioid superclade</taxon>
        <taxon>Tordylieae</taxon>
        <taxon>Tordyliinae</taxon>
        <taxon>Heracleum</taxon>
    </lineage>
</organism>
<feature type="region of interest" description="Disordered" evidence="1">
    <location>
        <begin position="65"/>
        <end position="94"/>
    </location>
</feature>
<proteinExistence type="predicted"/>
<feature type="compositionally biased region" description="Polar residues" evidence="1">
    <location>
        <begin position="37"/>
        <end position="48"/>
    </location>
</feature>
<reference evidence="3" key="2">
    <citation type="submission" date="2023-05" db="EMBL/GenBank/DDBJ databases">
        <authorList>
            <person name="Schelkunov M.I."/>
        </authorList>
    </citation>
    <scope>NUCLEOTIDE SEQUENCE</scope>
    <source>
        <strain evidence="3">Hsosn_3</strain>
        <tissue evidence="3">Leaf</tissue>
    </source>
</reference>
<evidence type="ECO:0000256" key="2">
    <source>
        <dbReference type="SAM" id="SignalP"/>
    </source>
</evidence>
<dbReference type="Proteomes" id="UP001237642">
    <property type="component" value="Unassembled WGS sequence"/>
</dbReference>
<evidence type="ECO:0000313" key="3">
    <source>
        <dbReference type="EMBL" id="KAK1354663.1"/>
    </source>
</evidence>
<dbReference type="EMBL" id="JAUIZM010000011">
    <property type="protein sequence ID" value="KAK1354663.1"/>
    <property type="molecule type" value="Genomic_DNA"/>
</dbReference>
<reference evidence="3" key="1">
    <citation type="submission" date="2023-02" db="EMBL/GenBank/DDBJ databases">
        <title>Genome of toxic invasive species Heracleum sosnowskyi carries increased number of genes despite the absence of recent whole-genome duplications.</title>
        <authorList>
            <person name="Schelkunov M."/>
            <person name="Shtratnikova V."/>
            <person name="Makarenko M."/>
            <person name="Klepikova A."/>
            <person name="Omelchenko D."/>
            <person name="Novikova G."/>
            <person name="Obukhova E."/>
            <person name="Bogdanov V."/>
            <person name="Penin A."/>
            <person name="Logacheva M."/>
        </authorList>
    </citation>
    <scope>NUCLEOTIDE SEQUENCE</scope>
    <source>
        <strain evidence="3">Hsosn_3</strain>
        <tissue evidence="3">Leaf</tissue>
    </source>
</reference>
<comment type="caution">
    <text evidence="3">The sequence shown here is derived from an EMBL/GenBank/DDBJ whole genome shotgun (WGS) entry which is preliminary data.</text>
</comment>
<accession>A0AAD8M033</accession>
<feature type="chain" id="PRO_5042051971" evidence="2">
    <location>
        <begin position="24"/>
        <end position="142"/>
    </location>
</feature>
<keyword evidence="4" id="KW-1185">Reference proteome</keyword>
<evidence type="ECO:0000313" key="4">
    <source>
        <dbReference type="Proteomes" id="UP001237642"/>
    </source>
</evidence>
<evidence type="ECO:0000256" key="1">
    <source>
        <dbReference type="SAM" id="MobiDB-lite"/>
    </source>
</evidence>
<feature type="signal peptide" evidence="2">
    <location>
        <begin position="1"/>
        <end position="23"/>
    </location>
</feature>